<dbReference type="InterPro" id="IPR017941">
    <property type="entry name" value="Rieske_2Fe-2S"/>
</dbReference>
<keyword evidence="1" id="KW-0001">2Fe-2S</keyword>
<gene>
    <name evidence="7" type="ORF">METZ01_LOCUS221337</name>
</gene>
<comment type="cofactor">
    <cofactor evidence="5">
        <name>[2Fe-2S] cluster</name>
        <dbReference type="ChEBI" id="CHEBI:190135"/>
    </cofactor>
</comment>
<evidence type="ECO:0000256" key="2">
    <source>
        <dbReference type="ARBA" id="ARBA00022723"/>
    </source>
</evidence>
<dbReference type="GO" id="GO:0051537">
    <property type="term" value="F:2 iron, 2 sulfur cluster binding"/>
    <property type="evidence" value="ECO:0007669"/>
    <property type="project" value="UniProtKB-KW"/>
</dbReference>
<dbReference type="Pfam" id="PF00355">
    <property type="entry name" value="Rieske"/>
    <property type="match status" value="1"/>
</dbReference>
<evidence type="ECO:0000256" key="5">
    <source>
        <dbReference type="ARBA" id="ARBA00034078"/>
    </source>
</evidence>
<keyword evidence="4" id="KW-0411">Iron-sulfur</keyword>
<evidence type="ECO:0000256" key="1">
    <source>
        <dbReference type="ARBA" id="ARBA00022714"/>
    </source>
</evidence>
<dbReference type="PANTHER" id="PTHR21496">
    <property type="entry name" value="FERREDOXIN-RELATED"/>
    <property type="match status" value="1"/>
</dbReference>
<evidence type="ECO:0000256" key="3">
    <source>
        <dbReference type="ARBA" id="ARBA00023004"/>
    </source>
</evidence>
<dbReference type="SUPFAM" id="SSF50022">
    <property type="entry name" value="ISP domain"/>
    <property type="match status" value="1"/>
</dbReference>
<protein>
    <recommendedName>
        <fullName evidence="6">Rieske domain-containing protein</fullName>
    </recommendedName>
</protein>
<reference evidence="7" key="1">
    <citation type="submission" date="2018-05" db="EMBL/GenBank/DDBJ databases">
        <authorList>
            <person name="Lanie J.A."/>
            <person name="Ng W.-L."/>
            <person name="Kazmierczak K.M."/>
            <person name="Andrzejewski T.M."/>
            <person name="Davidsen T.M."/>
            <person name="Wayne K.J."/>
            <person name="Tettelin H."/>
            <person name="Glass J.I."/>
            <person name="Rusch D."/>
            <person name="Podicherti R."/>
            <person name="Tsui H.-C.T."/>
            <person name="Winkler M.E."/>
        </authorList>
    </citation>
    <scope>NUCLEOTIDE SEQUENCE</scope>
</reference>
<name>A0A382G1P6_9ZZZZ</name>
<dbReference type="GO" id="GO:0046872">
    <property type="term" value="F:metal ion binding"/>
    <property type="evidence" value="ECO:0007669"/>
    <property type="project" value="UniProtKB-KW"/>
</dbReference>
<proteinExistence type="predicted"/>
<dbReference type="PROSITE" id="PS51296">
    <property type="entry name" value="RIESKE"/>
    <property type="match status" value="1"/>
</dbReference>
<dbReference type="EMBL" id="UINC01052769">
    <property type="protein sequence ID" value="SVB68483.1"/>
    <property type="molecule type" value="Genomic_DNA"/>
</dbReference>
<evidence type="ECO:0000313" key="7">
    <source>
        <dbReference type="EMBL" id="SVB68483.1"/>
    </source>
</evidence>
<feature type="domain" description="Rieske" evidence="6">
    <location>
        <begin position="4"/>
        <end position="98"/>
    </location>
</feature>
<dbReference type="PANTHER" id="PTHR21496:SF0">
    <property type="entry name" value="RIESKE DOMAIN-CONTAINING PROTEIN"/>
    <property type="match status" value="1"/>
</dbReference>
<evidence type="ECO:0000256" key="4">
    <source>
        <dbReference type="ARBA" id="ARBA00023014"/>
    </source>
</evidence>
<dbReference type="InterPro" id="IPR036922">
    <property type="entry name" value="Rieske_2Fe-2S_sf"/>
</dbReference>
<keyword evidence="3" id="KW-0408">Iron</keyword>
<accession>A0A382G1P6</accession>
<sequence length="100" mass="10621">MAAHKVANISELNEGECKTYTVEGQSIAVFNVGGKFTAIDDTCAHRGGSLGSGTLEGDIVTCPLHGWQYDVTTGECKMNPQVTLKSFEVKVDGDSLVLEV</sequence>
<keyword evidence="2" id="KW-0479">Metal-binding</keyword>
<organism evidence="7">
    <name type="scientific">marine metagenome</name>
    <dbReference type="NCBI Taxonomy" id="408172"/>
    <lineage>
        <taxon>unclassified sequences</taxon>
        <taxon>metagenomes</taxon>
        <taxon>ecological metagenomes</taxon>
    </lineage>
</organism>
<evidence type="ECO:0000259" key="6">
    <source>
        <dbReference type="PROSITE" id="PS51296"/>
    </source>
</evidence>
<dbReference type="Gene3D" id="2.102.10.10">
    <property type="entry name" value="Rieske [2Fe-2S] iron-sulphur domain"/>
    <property type="match status" value="1"/>
</dbReference>
<dbReference type="AlphaFoldDB" id="A0A382G1P6"/>